<evidence type="ECO:0000256" key="7">
    <source>
        <dbReference type="ARBA" id="ARBA00022989"/>
    </source>
</evidence>
<feature type="transmembrane region" description="Helical" evidence="10">
    <location>
        <begin position="385"/>
        <end position="405"/>
    </location>
</feature>
<feature type="domain" description="PTS EIIC type-1" evidence="11">
    <location>
        <begin position="16"/>
        <end position="422"/>
    </location>
</feature>
<keyword evidence="13" id="KW-1185">Reference proteome</keyword>
<dbReference type="PANTHER" id="PTHR30009:SF4">
    <property type="entry name" value="PTS SYSTEM N-ACETYLGLUCOSAMINE-SPECIFIC EIICBA COMPONENT"/>
    <property type="match status" value="1"/>
</dbReference>
<dbReference type="GO" id="GO:0015764">
    <property type="term" value="P:N-acetylglucosamine transport"/>
    <property type="evidence" value="ECO:0007669"/>
    <property type="project" value="TreeGrafter"/>
</dbReference>
<comment type="subcellular location">
    <subcellularLocation>
        <location evidence="1">Cell membrane</location>
        <topology evidence="1">Multi-pass membrane protein</topology>
    </subcellularLocation>
</comment>
<keyword evidence="6 10" id="KW-0812">Transmembrane</keyword>
<accession>A0A2N6PHN6</accession>
<dbReference type="AlphaFoldDB" id="A0A2N6PHN6"/>
<evidence type="ECO:0000313" key="12">
    <source>
        <dbReference type="EMBL" id="PMB98190.1"/>
    </source>
</evidence>
<dbReference type="InterPro" id="IPR003352">
    <property type="entry name" value="PTS_EIIC"/>
</dbReference>
<feature type="transmembrane region" description="Helical" evidence="10">
    <location>
        <begin position="29"/>
        <end position="46"/>
    </location>
</feature>
<feature type="transmembrane region" description="Helical" evidence="10">
    <location>
        <begin position="134"/>
        <end position="152"/>
    </location>
</feature>
<dbReference type="GO" id="GO:0008982">
    <property type="term" value="F:protein-N(PI)-phosphohistidine-sugar phosphotransferase activity"/>
    <property type="evidence" value="ECO:0007669"/>
    <property type="project" value="InterPro"/>
</dbReference>
<dbReference type="GO" id="GO:0090563">
    <property type="term" value="F:protein-phosphocysteine-sugar phosphotransferase activity"/>
    <property type="evidence" value="ECO:0007669"/>
    <property type="project" value="TreeGrafter"/>
</dbReference>
<evidence type="ECO:0000259" key="11">
    <source>
        <dbReference type="PROSITE" id="PS51103"/>
    </source>
</evidence>
<evidence type="ECO:0000313" key="13">
    <source>
        <dbReference type="Proteomes" id="UP000235703"/>
    </source>
</evidence>
<name>A0A2N6PHN6_9MICO</name>
<keyword evidence="4 12" id="KW-0762">Sugar transport</keyword>
<feature type="transmembrane region" description="Helical" evidence="10">
    <location>
        <begin position="279"/>
        <end position="299"/>
    </location>
</feature>
<keyword evidence="5" id="KW-0598">Phosphotransferase system</keyword>
<evidence type="ECO:0000256" key="4">
    <source>
        <dbReference type="ARBA" id="ARBA00022597"/>
    </source>
</evidence>
<feature type="transmembrane region" description="Helical" evidence="10">
    <location>
        <begin position="101"/>
        <end position="122"/>
    </location>
</feature>
<evidence type="ECO:0000256" key="3">
    <source>
        <dbReference type="ARBA" id="ARBA00022475"/>
    </source>
</evidence>
<dbReference type="InterPro" id="IPR013013">
    <property type="entry name" value="PTS_EIIC_1"/>
</dbReference>
<keyword evidence="3" id="KW-1003">Cell membrane</keyword>
<dbReference type="RefSeq" id="WP_102161986.1">
    <property type="nucleotide sequence ID" value="NZ_JALXLX010000004.1"/>
</dbReference>
<dbReference type="PANTHER" id="PTHR30009">
    <property type="entry name" value="CYTOCHROME C-TYPE SYNTHESIS PROTEIN AND PTS TRANSMEMBRANE COMPONENT"/>
    <property type="match status" value="1"/>
</dbReference>
<gene>
    <name evidence="12" type="ORF">CJ198_07425</name>
</gene>
<dbReference type="PROSITE" id="PS51103">
    <property type="entry name" value="PTS_EIIC_TYPE_1"/>
    <property type="match status" value="1"/>
</dbReference>
<evidence type="ECO:0000256" key="5">
    <source>
        <dbReference type="ARBA" id="ARBA00022683"/>
    </source>
</evidence>
<feature type="transmembrane region" description="Helical" evidence="10">
    <location>
        <begin position="306"/>
        <end position="324"/>
    </location>
</feature>
<proteinExistence type="predicted"/>
<dbReference type="OrthoDB" id="9797715at2"/>
<protein>
    <submittedName>
        <fullName evidence="12">PTS sugar transporter subunit IIA</fullName>
    </submittedName>
</protein>
<feature type="transmembrane region" description="Helical" evidence="10">
    <location>
        <begin position="66"/>
        <end position="94"/>
    </location>
</feature>
<reference evidence="12 13" key="1">
    <citation type="submission" date="2017-09" db="EMBL/GenBank/DDBJ databases">
        <title>Bacterial strain isolated from the female urinary microbiota.</title>
        <authorList>
            <person name="Thomas-White K."/>
            <person name="Kumar N."/>
            <person name="Forster S."/>
            <person name="Putonti C."/>
            <person name="Lawley T."/>
            <person name="Wolfe A.J."/>
        </authorList>
    </citation>
    <scope>NUCLEOTIDE SEQUENCE [LARGE SCALE GENOMIC DNA]</scope>
    <source>
        <strain evidence="12 13">UMB0680</strain>
    </source>
</reference>
<feature type="transmembrane region" description="Helical" evidence="10">
    <location>
        <begin position="172"/>
        <end position="195"/>
    </location>
</feature>
<evidence type="ECO:0000256" key="8">
    <source>
        <dbReference type="ARBA" id="ARBA00023136"/>
    </source>
</evidence>
<keyword evidence="2" id="KW-0813">Transport</keyword>
<feature type="transmembrane region" description="Helical" evidence="10">
    <location>
        <begin position="360"/>
        <end position="379"/>
    </location>
</feature>
<comment type="caution">
    <text evidence="12">The sequence shown here is derived from an EMBL/GenBank/DDBJ whole genome shotgun (WGS) entry which is preliminary data.</text>
</comment>
<evidence type="ECO:0000256" key="2">
    <source>
        <dbReference type="ARBA" id="ARBA00022448"/>
    </source>
</evidence>
<keyword evidence="8 10" id="KW-0472">Membrane</keyword>
<evidence type="ECO:0000256" key="6">
    <source>
        <dbReference type="ARBA" id="ARBA00022692"/>
    </source>
</evidence>
<dbReference type="EMBL" id="PNFZ01000003">
    <property type="protein sequence ID" value="PMB98190.1"/>
    <property type="molecule type" value="Genomic_DNA"/>
</dbReference>
<evidence type="ECO:0000256" key="9">
    <source>
        <dbReference type="SAM" id="MobiDB-lite"/>
    </source>
</evidence>
<sequence>MSTETASGAGKKKRHIPGFAQLQRVGRSLMLPIAVLPAAALLMRFGQPDMLGADGLAQYASWLQPVAEVFAAAGSALFDNLALIFAVGVAIGFAKRADGSTALAGVVGYLVLTNVFKALAPYFGSDGGDGEKVINYGVLAGIIIGIIAAVLYQRYYRIKLPDYLGFFGGRRFVPIVTAVAAMVTGVIMAIIYPIFDALINKGVGGFLMEHGSNPATGFIFGTINRLLIPFGLHHLLNNLPWFQLGSCKNAAGETLHGDITCFYSGVDGTADWTGSFMTGFFPIMMFALPAAALAIYHTAHKSRRKLVGGIMLSVALTAFVTGITEPLEYAFAYVAFPLYAVHAVLTGTSLALVNALGIKSGFGFSAGAIDYLLNLGRAAELSGGIGKVLLLIVIGLVYAAIYYFLFRWAIIKFNLHTPGREEEGDAGEGAPSVFDEAQEAAAESTGKKRAQKEGRQ</sequence>
<evidence type="ECO:0000256" key="1">
    <source>
        <dbReference type="ARBA" id="ARBA00004651"/>
    </source>
</evidence>
<dbReference type="InterPro" id="IPR050429">
    <property type="entry name" value="PTS_Glucose_EIICBA"/>
</dbReference>
<evidence type="ECO:0000256" key="10">
    <source>
        <dbReference type="SAM" id="Phobius"/>
    </source>
</evidence>
<feature type="transmembrane region" description="Helical" evidence="10">
    <location>
        <begin position="330"/>
        <end position="353"/>
    </location>
</feature>
<dbReference type="GO" id="GO:0005886">
    <property type="term" value="C:plasma membrane"/>
    <property type="evidence" value="ECO:0007669"/>
    <property type="project" value="UniProtKB-SubCell"/>
</dbReference>
<dbReference type="Pfam" id="PF02378">
    <property type="entry name" value="PTS_EIIC"/>
    <property type="match status" value="1"/>
</dbReference>
<dbReference type="Proteomes" id="UP000235703">
    <property type="component" value="Unassembled WGS sequence"/>
</dbReference>
<keyword evidence="7 10" id="KW-1133">Transmembrane helix</keyword>
<feature type="region of interest" description="Disordered" evidence="9">
    <location>
        <begin position="437"/>
        <end position="456"/>
    </location>
</feature>
<organism evidence="12 13">
    <name type="scientific">Brevibacterium luteolum</name>
    <dbReference type="NCBI Taxonomy" id="199591"/>
    <lineage>
        <taxon>Bacteria</taxon>
        <taxon>Bacillati</taxon>
        <taxon>Actinomycetota</taxon>
        <taxon>Actinomycetes</taxon>
        <taxon>Micrococcales</taxon>
        <taxon>Brevibacteriaceae</taxon>
        <taxon>Brevibacterium</taxon>
    </lineage>
</organism>
<dbReference type="GO" id="GO:0009401">
    <property type="term" value="P:phosphoenolpyruvate-dependent sugar phosphotransferase system"/>
    <property type="evidence" value="ECO:0007669"/>
    <property type="project" value="UniProtKB-KW"/>
</dbReference>